<dbReference type="STRING" id="475255.SAMN04488101_104141"/>
<evidence type="ECO:0000313" key="2">
    <source>
        <dbReference type="Proteomes" id="UP000192678"/>
    </source>
</evidence>
<dbReference type="EMBL" id="FWYB01000004">
    <property type="protein sequence ID" value="SMC87220.1"/>
    <property type="molecule type" value="Genomic_DNA"/>
</dbReference>
<protein>
    <recommendedName>
        <fullName evidence="3">Alpha/beta hydrolase family protein</fullName>
    </recommendedName>
</protein>
<dbReference type="Proteomes" id="UP000192678">
    <property type="component" value="Unassembled WGS sequence"/>
</dbReference>
<evidence type="ECO:0008006" key="3">
    <source>
        <dbReference type="Google" id="ProtNLM"/>
    </source>
</evidence>
<proteinExistence type="predicted"/>
<accession>A0A1W2CPR3</accession>
<reference evidence="1 2" key="1">
    <citation type="submission" date="2017-04" db="EMBL/GenBank/DDBJ databases">
        <authorList>
            <person name="Afonso C.L."/>
            <person name="Miller P.J."/>
            <person name="Scott M.A."/>
            <person name="Spackman E."/>
            <person name="Goraichik I."/>
            <person name="Dimitrov K.M."/>
            <person name="Suarez D.L."/>
            <person name="Swayne D.E."/>
        </authorList>
    </citation>
    <scope>NUCLEOTIDE SEQUENCE [LARGE SCALE GENOMIC DNA]</scope>
    <source>
        <strain evidence="1 2">DSM 19625</strain>
    </source>
</reference>
<name>A0A1W2CPR3_9SPHI</name>
<sequence length="86" mass="9991">MGIQTTAEFFEIDKMEKELLPVLNIKLYLINVNYIPTNEAALKQLKGKDYQLNIMNGTCHFPMLEHPNELNLILRQDISTIEKDLN</sequence>
<keyword evidence="2" id="KW-1185">Reference proteome</keyword>
<organism evidence="1 2">
    <name type="scientific">Pedobacter nyackensis</name>
    <dbReference type="NCBI Taxonomy" id="475255"/>
    <lineage>
        <taxon>Bacteria</taxon>
        <taxon>Pseudomonadati</taxon>
        <taxon>Bacteroidota</taxon>
        <taxon>Sphingobacteriia</taxon>
        <taxon>Sphingobacteriales</taxon>
        <taxon>Sphingobacteriaceae</taxon>
        <taxon>Pedobacter</taxon>
    </lineage>
</organism>
<gene>
    <name evidence="1" type="ORF">SAMN04488101_104141</name>
</gene>
<evidence type="ECO:0000313" key="1">
    <source>
        <dbReference type="EMBL" id="SMC87220.1"/>
    </source>
</evidence>
<dbReference type="AlphaFoldDB" id="A0A1W2CPR3"/>